<accession>A0A6A7WCN9</accession>
<dbReference type="GO" id="GO:0006281">
    <property type="term" value="P:DNA repair"/>
    <property type="evidence" value="ECO:0007669"/>
    <property type="project" value="InterPro"/>
</dbReference>
<dbReference type="Proteomes" id="UP000384372">
    <property type="component" value="Unassembled WGS sequence"/>
</dbReference>
<dbReference type="SMART" id="SM00382">
    <property type="entry name" value="AAA"/>
    <property type="match status" value="1"/>
</dbReference>
<dbReference type="Gene3D" id="1.25.40.10">
    <property type="entry name" value="Tetratricopeptide repeat domain"/>
    <property type="match status" value="1"/>
</dbReference>
<evidence type="ECO:0000313" key="2">
    <source>
        <dbReference type="EMBL" id="MQP12192.1"/>
    </source>
</evidence>
<reference evidence="2 3" key="1">
    <citation type="submission" date="2019-09" db="EMBL/GenBank/DDBJ databases">
        <title>Distinct polysaccharide growth profiles of human intestinal Prevotella copri isolates.</title>
        <authorList>
            <person name="Fehlner-Peach H."/>
            <person name="Magnabosco C."/>
            <person name="Raghavan V."/>
            <person name="Scher J.U."/>
            <person name="Tett A."/>
            <person name="Cox L.M."/>
            <person name="Gottsegen C."/>
            <person name="Watters A."/>
            <person name="Wiltshire- Gordon J.D."/>
            <person name="Segata N."/>
            <person name="Bonneau R."/>
            <person name="Littman D.R."/>
        </authorList>
    </citation>
    <scope>NUCLEOTIDE SEQUENCE [LARGE SCALE GENOMIC DNA]</scope>
    <source>
        <strain evidence="3">iAQ1173</strain>
    </source>
</reference>
<protein>
    <submittedName>
        <fullName evidence="2">AAA family ATPase</fullName>
    </submittedName>
</protein>
<dbReference type="GO" id="GO:0000723">
    <property type="term" value="P:telomere maintenance"/>
    <property type="evidence" value="ECO:0007669"/>
    <property type="project" value="InterPro"/>
</dbReference>
<dbReference type="Pfam" id="PF05970">
    <property type="entry name" value="PIF1"/>
    <property type="match status" value="1"/>
</dbReference>
<sequence length="684" mass="78325">MRKNNSNLDLQNAEQQKAFELVANTNTSLFITGKAGTGKTTFIKRILEEIDKKFLVLAPTGIAAIAVGGQTMHSFFGFPMQAIGPHTKMVLSYENKCILEEIDTIIVDEVSMVRSDMVDGMDRCLRLVFKTNMPFGGKQVVFVGDLFQLPPILKENSADAEMLHDLYGAGTPFFYKAFVLKRMNLPKIEFQKVYRQKDEKFLDILDKLRIGEVKSEDLELLNQHVGKEYDSQDFSITLTAFNKMAEKINEQKLESIQAEVFSYQAKIQDEFKKQDAPVPEILRLKVGAQVIFCRNNVGCGYMNGTIGKVSELNDDKILVTLESGRVIDVNKVSWDNVKSKYNRTTHQMETKVVGTFTQFPLKLAWAITIHRSQGMTFDKMHFDLSHGTFLPGQAYVAISRLRSLDGLTLSNPICPYHVSQNQEVRAFANSFNDVDMIDDEIEAGKAIYQYLNAKDYDMASKTCLRLVLSKIRKNDYRNAALMAKRMFDIMLDDKCLLGRTKKIELLKDCSMTANFLNAVICLYGKRYEEAIGYADMVLGRKQCLEAMFVKGRALYELKRFDEAYDTTFQIVSISQESEEKKAIDKKLLLFEAKVNEHVGNKVAPFCKELLSLCPEYPYAYIMMRKEIHALDIELDFEKNEKHTELLEAFNDKRISHNEFLKIFSKCKDESCFRKLRRALVKLEQ</sequence>
<dbReference type="SUPFAM" id="SSF52540">
    <property type="entry name" value="P-loop containing nucleoside triphosphate hydrolases"/>
    <property type="match status" value="2"/>
</dbReference>
<dbReference type="InterPro" id="IPR051055">
    <property type="entry name" value="PIF1_helicase"/>
</dbReference>
<evidence type="ECO:0000313" key="3">
    <source>
        <dbReference type="Proteomes" id="UP000384372"/>
    </source>
</evidence>
<dbReference type="Gene3D" id="2.30.30.940">
    <property type="match status" value="1"/>
</dbReference>
<dbReference type="RefSeq" id="WP_158463836.1">
    <property type="nucleotide sequence ID" value="NZ_VZAD01000072.1"/>
</dbReference>
<gene>
    <name evidence="2" type="ORF">F7D20_09540</name>
</gene>
<feature type="domain" description="AAA+ ATPase" evidence="1">
    <location>
        <begin position="25"/>
        <end position="168"/>
    </location>
</feature>
<name>A0A6A7WCN9_9BACT</name>
<dbReference type="Gene3D" id="3.40.50.300">
    <property type="entry name" value="P-loop containing nucleotide triphosphate hydrolases"/>
    <property type="match status" value="1"/>
</dbReference>
<dbReference type="OrthoDB" id="9763659at2"/>
<dbReference type="GO" id="GO:0003678">
    <property type="term" value="F:DNA helicase activity"/>
    <property type="evidence" value="ECO:0007669"/>
    <property type="project" value="InterPro"/>
</dbReference>
<dbReference type="InterPro" id="IPR027417">
    <property type="entry name" value="P-loop_NTPase"/>
</dbReference>
<organism evidence="2 3">
    <name type="scientific">Segatella copri</name>
    <dbReference type="NCBI Taxonomy" id="165179"/>
    <lineage>
        <taxon>Bacteria</taxon>
        <taxon>Pseudomonadati</taxon>
        <taxon>Bacteroidota</taxon>
        <taxon>Bacteroidia</taxon>
        <taxon>Bacteroidales</taxon>
        <taxon>Prevotellaceae</taxon>
        <taxon>Segatella</taxon>
    </lineage>
</organism>
<dbReference type="AlphaFoldDB" id="A0A6A7WCN9"/>
<dbReference type="InterPro" id="IPR003593">
    <property type="entry name" value="AAA+_ATPase"/>
</dbReference>
<keyword evidence="3" id="KW-1185">Reference proteome</keyword>
<evidence type="ECO:0000259" key="1">
    <source>
        <dbReference type="SMART" id="SM00382"/>
    </source>
</evidence>
<dbReference type="SUPFAM" id="SSF48452">
    <property type="entry name" value="TPR-like"/>
    <property type="match status" value="1"/>
</dbReference>
<dbReference type="InterPro" id="IPR011990">
    <property type="entry name" value="TPR-like_helical_dom_sf"/>
</dbReference>
<dbReference type="EMBL" id="VZAD01000072">
    <property type="protein sequence ID" value="MQP12192.1"/>
    <property type="molecule type" value="Genomic_DNA"/>
</dbReference>
<dbReference type="PANTHER" id="PTHR47642">
    <property type="entry name" value="ATP-DEPENDENT DNA HELICASE"/>
    <property type="match status" value="1"/>
</dbReference>
<dbReference type="FunFam" id="3.40.50.300:FF:001498">
    <property type="entry name" value="ATP-dependent DNA helicase"/>
    <property type="match status" value="1"/>
</dbReference>
<comment type="caution">
    <text evidence="2">The sequence shown here is derived from an EMBL/GenBank/DDBJ whole genome shotgun (WGS) entry which is preliminary data.</text>
</comment>
<dbReference type="CDD" id="cd18809">
    <property type="entry name" value="SF1_C_RecD"/>
    <property type="match status" value="1"/>
</dbReference>
<proteinExistence type="predicted"/>
<dbReference type="InterPro" id="IPR010285">
    <property type="entry name" value="DNA_helicase_pif1-like_DEAD"/>
</dbReference>